<evidence type="ECO:0000313" key="2">
    <source>
        <dbReference type="EMBL" id="KAK8973616.1"/>
    </source>
</evidence>
<feature type="domain" description="RNase H type-1" evidence="1">
    <location>
        <begin position="48"/>
        <end position="170"/>
    </location>
</feature>
<dbReference type="Proteomes" id="UP001396334">
    <property type="component" value="Unassembled WGS sequence"/>
</dbReference>
<dbReference type="CDD" id="cd06222">
    <property type="entry name" value="RNase_H_like"/>
    <property type="match status" value="1"/>
</dbReference>
<organism evidence="2 3">
    <name type="scientific">Hibiscus sabdariffa</name>
    <name type="common">roselle</name>
    <dbReference type="NCBI Taxonomy" id="183260"/>
    <lineage>
        <taxon>Eukaryota</taxon>
        <taxon>Viridiplantae</taxon>
        <taxon>Streptophyta</taxon>
        <taxon>Embryophyta</taxon>
        <taxon>Tracheophyta</taxon>
        <taxon>Spermatophyta</taxon>
        <taxon>Magnoliopsida</taxon>
        <taxon>eudicotyledons</taxon>
        <taxon>Gunneridae</taxon>
        <taxon>Pentapetalae</taxon>
        <taxon>rosids</taxon>
        <taxon>malvids</taxon>
        <taxon>Malvales</taxon>
        <taxon>Malvaceae</taxon>
        <taxon>Malvoideae</taxon>
        <taxon>Hibiscus</taxon>
    </lineage>
</organism>
<evidence type="ECO:0000259" key="1">
    <source>
        <dbReference type="Pfam" id="PF13456"/>
    </source>
</evidence>
<proteinExistence type="predicted"/>
<dbReference type="Pfam" id="PF13456">
    <property type="entry name" value="RVT_3"/>
    <property type="match status" value="1"/>
</dbReference>
<dbReference type="InterPro" id="IPR044730">
    <property type="entry name" value="RNase_H-like_dom_plant"/>
</dbReference>
<accession>A0ABR2NBU1</accession>
<reference evidence="2 3" key="1">
    <citation type="journal article" date="2024" name="G3 (Bethesda)">
        <title>Genome assembly of Hibiscus sabdariffa L. provides insights into metabolisms of medicinal natural products.</title>
        <authorList>
            <person name="Kim T."/>
        </authorList>
    </citation>
    <scope>NUCLEOTIDE SEQUENCE [LARGE SCALE GENOMIC DNA]</scope>
    <source>
        <strain evidence="2">TK-2024</strain>
        <tissue evidence="2">Old leaves</tissue>
    </source>
</reference>
<name>A0ABR2NBU1_9ROSI</name>
<comment type="caution">
    <text evidence="2">The sequence shown here is derived from an EMBL/GenBank/DDBJ whole genome shotgun (WGS) entry which is preliminary data.</text>
</comment>
<keyword evidence="3" id="KW-1185">Reference proteome</keyword>
<dbReference type="InterPro" id="IPR036397">
    <property type="entry name" value="RNaseH_sf"/>
</dbReference>
<sequence length="183" mass="20150">MTAKWPFVVSSINDCIRCPSSISLISTYRLSLPIKHHIGSDPQALIFNVDGAMCGGFGHARISGLLRNHLNITLISFSKFTGFFDASSAELLAIKEACSLFSSSPWGKSFSLIVKCDCPLVVNWLLHPSRAPFVFKHLIYECLSVCENIKCVIHSIPRTANVSADLLAKKGMHRSQDSVYVYG</sequence>
<dbReference type="EMBL" id="JBBPBN010000182">
    <property type="protein sequence ID" value="KAK8973616.1"/>
    <property type="molecule type" value="Genomic_DNA"/>
</dbReference>
<dbReference type="InterPro" id="IPR012337">
    <property type="entry name" value="RNaseH-like_sf"/>
</dbReference>
<protein>
    <recommendedName>
        <fullName evidence="1">RNase H type-1 domain-containing protein</fullName>
    </recommendedName>
</protein>
<dbReference type="PANTHER" id="PTHR33033:SF121">
    <property type="entry name" value="POLYNUCLEOTIDYL TRANSFERASE, RIBONUCLEASE H-LIKE SUPERFAMILY PROTEIN"/>
    <property type="match status" value="1"/>
</dbReference>
<evidence type="ECO:0000313" key="3">
    <source>
        <dbReference type="Proteomes" id="UP001396334"/>
    </source>
</evidence>
<gene>
    <name evidence="2" type="ORF">V6N11_044589</name>
</gene>
<dbReference type="Gene3D" id="3.30.420.10">
    <property type="entry name" value="Ribonuclease H-like superfamily/Ribonuclease H"/>
    <property type="match status" value="1"/>
</dbReference>
<dbReference type="InterPro" id="IPR002156">
    <property type="entry name" value="RNaseH_domain"/>
</dbReference>
<dbReference type="SUPFAM" id="SSF53098">
    <property type="entry name" value="Ribonuclease H-like"/>
    <property type="match status" value="1"/>
</dbReference>
<dbReference type="PANTHER" id="PTHR33033">
    <property type="entry name" value="POLYNUCLEOTIDYL TRANSFERASE, RIBONUCLEASE H-LIKE SUPERFAMILY PROTEIN-RELATED"/>
    <property type="match status" value="1"/>
</dbReference>